<feature type="transmembrane region" description="Helical" evidence="13">
    <location>
        <begin position="176"/>
        <end position="199"/>
    </location>
</feature>
<evidence type="ECO:0000256" key="8">
    <source>
        <dbReference type="ARBA" id="ARBA00023136"/>
    </source>
</evidence>
<dbReference type="CDD" id="cd13405">
    <property type="entry name" value="TNFRSF14_teleost"/>
    <property type="match status" value="1"/>
</dbReference>
<feature type="repeat" description="TNFR-Cys" evidence="12">
    <location>
        <begin position="47"/>
        <end position="89"/>
    </location>
</feature>
<evidence type="ECO:0000256" key="1">
    <source>
        <dbReference type="ARBA" id="ARBA00004479"/>
    </source>
</evidence>
<dbReference type="SMART" id="SM00208">
    <property type="entry name" value="TNFR"/>
    <property type="match status" value="3"/>
</dbReference>
<keyword evidence="7 13" id="KW-1133">Transmembrane helix</keyword>
<dbReference type="PROSITE" id="PS50050">
    <property type="entry name" value="TNFR_NGFR_2"/>
    <property type="match status" value="1"/>
</dbReference>
<dbReference type="GO" id="GO:0046642">
    <property type="term" value="P:negative regulation of alpha-beta T cell proliferation"/>
    <property type="evidence" value="ECO:0007669"/>
    <property type="project" value="TreeGrafter"/>
</dbReference>
<dbReference type="InterPro" id="IPR001368">
    <property type="entry name" value="TNFR/NGFR_Cys_rich_reg"/>
</dbReference>
<keyword evidence="4 13" id="KW-0812">Transmembrane</keyword>
<keyword evidence="5" id="KW-0732">Signal</keyword>
<evidence type="ECO:0000256" key="13">
    <source>
        <dbReference type="SAM" id="Phobius"/>
    </source>
</evidence>
<dbReference type="Gene3D" id="2.10.50.10">
    <property type="entry name" value="Tumor Necrosis Factor Receptor, subunit A, domain 2"/>
    <property type="match status" value="3"/>
</dbReference>
<feature type="disulfide bond" evidence="12">
    <location>
        <begin position="48"/>
        <end position="63"/>
    </location>
</feature>
<dbReference type="PANTHER" id="PTHR46838:SF1">
    <property type="entry name" value="TUMOR NECROSIS FACTOR RECEPTOR SUPERFAMILY MEMBER 14"/>
    <property type="match status" value="1"/>
</dbReference>
<dbReference type="PROSITE" id="PS00652">
    <property type="entry name" value="TNFR_NGFR_1"/>
    <property type="match status" value="1"/>
</dbReference>
<dbReference type="PANTHER" id="PTHR46838">
    <property type="entry name" value="TUMOR NECROSIS FACTOR RECEPTOR SUPERFAMILY MEMBER 14"/>
    <property type="match status" value="1"/>
</dbReference>
<keyword evidence="10" id="KW-0675">Receptor</keyword>
<reference evidence="15 16" key="1">
    <citation type="submission" date="2020-02" db="EMBL/GenBank/DDBJ databases">
        <title>Esox lucius (northern pike) genome, fEsoLuc1, primary haplotype.</title>
        <authorList>
            <person name="Myers G."/>
            <person name="Karagic N."/>
            <person name="Meyer A."/>
            <person name="Pippel M."/>
            <person name="Reichard M."/>
            <person name="Winkler S."/>
            <person name="Tracey A."/>
            <person name="Sims Y."/>
            <person name="Howe K."/>
            <person name="Rhie A."/>
            <person name="Formenti G."/>
            <person name="Durbin R."/>
            <person name="Fedrigo O."/>
            <person name="Jarvis E.D."/>
        </authorList>
    </citation>
    <scope>NUCLEOTIDE SEQUENCE [LARGE SCALE GENOMIC DNA]</scope>
</reference>
<evidence type="ECO:0000313" key="15">
    <source>
        <dbReference type="Ensembl" id="ENSELUP00000096007.1"/>
    </source>
</evidence>
<feature type="domain" description="TNFR-Cys" evidence="14">
    <location>
        <begin position="47"/>
        <end position="89"/>
    </location>
</feature>
<evidence type="ECO:0000256" key="12">
    <source>
        <dbReference type="PROSITE-ProRule" id="PRU00206"/>
    </source>
</evidence>
<keyword evidence="16" id="KW-1185">Reference proteome</keyword>
<keyword evidence="9 12" id="KW-1015">Disulfide bond</keyword>
<evidence type="ECO:0000313" key="16">
    <source>
        <dbReference type="Proteomes" id="UP000265140"/>
    </source>
</evidence>
<dbReference type="GO" id="GO:2000406">
    <property type="term" value="P:positive regulation of T cell migration"/>
    <property type="evidence" value="ECO:0007669"/>
    <property type="project" value="TreeGrafter"/>
</dbReference>
<dbReference type="Pfam" id="PF00020">
    <property type="entry name" value="TNFR_c6"/>
    <property type="match status" value="1"/>
</dbReference>
<evidence type="ECO:0000256" key="2">
    <source>
        <dbReference type="ARBA" id="ARBA00022553"/>
    </source>
</evidence>
<evidence type="ECO:0000256" key="3">
    <source>
        <dbReference type="ARBA" id="ARBA00022581"/>
    </source>
</evidence>
<dbReference type="FunFam" id="2.10.50.10:FF:000009">
    <property type="entry name" value="Tumor necrosis factor receptor superfamily member 14"/>
    <property type="match status" value="1"/>
</dbReference>
<accession>A0AAY5LAS5</accession>
<name>A0AAY5LAS5_ESOLU</name>
<dbReference type="Ensembl" id="ENSELUT00000110526.1">
    <property type="protein sequence ID" value="ENSELUP00000096007.1"/>
    <property type="gene ID" value="ENSELUG00000037359.1"/>
</dbReference>
<evidence type="ECO:0000256" key="10">
    <source>
        <dbReference type="ARBA" id="ARBA00023170"/>
    </source>
</evidence>
<dbReference type="Proteomes" id="UP000265140">
    <property type="component" value="Chromosome 12"/>
</dbReference>
<comment type="caution">
    <text evidence="12">Lacks conserved residue(s) required for the propagation of feature annotation.</text>
</comment>
<organism evidence="15 16">
    <name type="scientific">Esox lucius</name>
    <name type="common">Northern pike</name>
    <dbReference type="NCBI Taxonomy" id="8010"/>
    <lineage>
        <taxon>Eukaryota</taxon>
        <taxon>Metazoa</taxon>
        <taxon>Chordata</taxon>
        <taxon>Craniata</taxon>
        <taxon>Vertebrata</taxon>
        <taxon>Euteleostomi</taxon>
        <taxon>Actinopterygii</taxon>
        <taxon>Neopterygii</taxon>
        <taxon>Teleostei</taxon>
        <taxon>Protacanthopterygii</taxon>
        <taxon>Esociformes</taxon>
        <taxon>Esocidae</taxon>
        <taxon>Esox</taxon>
    </lineage>
</organism>
<proteinExistence type="predicted"/>
<comment type="subcellular location">
    <subcellularLocation>
        <location evidence="1">Membrane</location>
        <topology evidence="1">Single-pass type I membrane protein</topology>
    </subcellularLocation>
</comment>
<keyword evidence="11" id="KW-0325">Glycoprotein</keyword>
<evidence type="ECO:0000256" key="5">
    <source>
        <dbReference type="ARBA" id="ARBA00022729"/>
    </source>
</evidence>
<dbReference type="GO" id="GO:0050829">
    <property type="term" value="P:defense response to Gram-negative bacterium"/>
    <property type="evidence" value="ECO:0007669"/>
    <property type="project" value="TreeGrafter"/>
</dbReference>
<keyword evidence="2" id="KW-0597">Phosphoprotein</keyword>
<dbReference type="AlphaFoldDB" id="A0AAY5LAS5"/>
<dbReference type="GO" id="GO:0050830">
    <property type="term" value="P:defense response to Gram-positive bacterium"/>
    <property type="evidence" value="ECO:0007669"/>
    <property type="project" value="TreeGrafter"/>
</dbReference>
<dbReference type="GeneTree" id="ENSGT00950000183126"/>
<dbReference type="SUPFAM" id="SSF57586">
    <property type="entry name" value="TNF receptor-like"/>
    <property type="match status" value="2"/>
</dbReference>
<evidence type="ECO:0000259" key="14">
    <source>
        <dbReference type="PROSITE" id="PS50050"/>
    </source>
</evidence>
<evidence type="ECO:0000256" key="4">
    <source>
        <dbReference type="ARBA" id="ARBA00022692"/>
    </source>
</evidence>
<dbReference type="GO" id="GO:0009897">
    <property type="term" value="C:external side of plasma membrane"/>
    <property type="evidence" value="ECO:0007669"/>
    <property type="project" value="TreeGrafter"/>
</dbReference>
<keyword evidence="3" id="KW-0945">Host-virus interaction</keyword>
<reference evidence="15" key="3">
    <citation type="submission" date="2025-09" db="UniProtKB">
        <authorList>
            <consortium name="Ensembl"/>
        </authorList>
    </citation>
    <scope>IDENTIFICATION</scope>
</reference>
<sequence>TVLKYLISLFTDLPTEYIIGGECCPMCSPGNRVYRHCTEYTSTSCIPCIGSTYLDKPNGLTACIPCTHCDPGFGLMVKHPCRPSSDTVCEPLEGFYCTDPTKDGCKAAQRHSRCKHQTESPSTDTVCTNCTGDTYSDGSFTSCQPHTQCDTLKRLQIEPGTHWSDSECGPQTSPPIGLILLVLLGPLALAVVIAVIICVRKRIHSKSGKMISGCCIILEGDVNSLFNEETEPLKSSRA</sequence>
<reference evidence="15" key="2">
    <citation type="submission" date="2025-08" db="UniProtKB">
        <authorList>
            <consortium name="Ensembl"/>
        </authorList>
    </citation>
    <scope>IDENTIFICATION</scope>
</reference>
<dbReference type="FunFam" id="2.10.50.10:FF:000007">
    <property type="entry name" value="TNF receptor superfamily member 14"/>
    <property type="match status" value="1"/>
</dbReference>
<protein>
    <recommendedName>
        <fullName evidence="14">TNFR-Cys domain-containing protein</fullName>
    </recommendedName>
</protein>
<keyword evidence="8 13" id="KW-0472">Membrane</keyword>
<keyword evidence="6" id="KW-0677">Repeat</keyword>
<evidence type="ECO:0000256" key="9">
    <source>
        <dbReference type="ARBA" id="ARBA00023157"/>
    </source>
</evidence>
<evidence type="ECO:0000256" key="7">
    <source>
        <dbReference type="ARBA" id="ARBA00022989"/>
    </source>
</evidence>
<evidence type="ECO:0000256" key="6">
    <source>
        <dbReference type="ARBA" id="ARBA00022737"/>
    </source>
</evidence>
<evidence type="ECO:0000256" key="11">
    <source>
        <dbReference type="ARBA" id="ARBA00023180"/>
    </source>
</evidence>
<dbReference type="GO" id="GO:0002720">
    <property type="term" value="P:positive regulation of cytokine production involved in immune response"/>
    <property type="evidence" value="ECO:0007669"/>
    <property type="project" value="TreeGrafter"/>
</dbReference>